<dbReference type="Gene3D" id="2.40.10.120">
    <property type="match status" value="1"/>
</dbReference>
<sequence>MNYQNSIAKFIINNELIGTAWLIDHQFAITAAHCIDDGIENVTLSFPTLSPILATLIDKDTLLDVALLKLEQPQSDLKPLEISKRPNSAFDKWLAHGYPGAVIDRFGAGISIGGEILNFDIQFKDQCHWRRGNPLWLPAPTNRDFS</sequence>
<name>A0A4E0QLS5_9GAMM</name>
<evidence type="ECO:0000313" key="2">
    <source>
        <dbReference type="Proteomes" id="UP000030428"/>
    </source>
</evidence>
<dbReference type="EMBL" id="JSZA02000179">
    <property type="protein sequence ID" value="TGO02243.1"/>
    <property type="molecule type" value="Genomic_DNA"/>
</dbReference>
<comment type="caution">
    <text evidence="1">The sequence shown here is derived from an EMBL/GenBank/DDBJ whole genome shotgun (WGS) entry which is preliminary data.</text>
</comment>
<reference evidence="1 2" key="1">
    <citation type="journal article" date="2016" name="Front. Microbiol.">
        <title>Single-Cell (Meta-)Genomics of a Dimorphic Candidatus Thiomargarita nelsonii Reveals Genomic Plasticity.</title>
        <authorList>
            <person name="Flood B.E."/>
            <person name="Fliss P."/>
            <person name="Jones D.S."/>
            <person name="Dick G.J."/>
            <person name="Jain S."/>
            <person name="Kaster A.K."/>
            <person name="Winkel M."/>
            <person name="Mussmann M."/>
            <person name="Bailey J."/>
        </authorList>
    </citation>
    <scope>NUCLEOTIDE SEQUENCE [LARGE SCALE GENOMIC DNA]</scope>
    <source>
        <strain evidence="1">Hydrate Ridge</strain>
    </source>
</reference>
<dbReference type="AlphaFoldDB" id="A0A4E0QLS5"/>
<protein>
    <submittedName>
        <fullName evidence="1">Uncharacterized protein</fullName>
    </submittedName>
</protein>
<evidence type="ECO:0000313" key="1">
    <source>
        <dbReference type="EMBL" id="TGO02243.1"/>
    </source>
</evidence>
<dbReference type="Pfam" id="PF13365">
    <property type="entry name" value="Trypsin_2"/>
    <property type="match status" value="1"/>
</dbReference>
<accession>A0A4E0QLS5</accession>
<keyword evidence="2" id="KW-1185">Reference proteome</keyword>
<dbReference type="InterPro" id="IPR009003">
    <property type="entry name" value="Peptidase_S1_PA"/>
</dbReference>
<proteinExistence type="predicted"/>
<gene>
    <name evidence="1" type="ORF">PN36_28135</name>
</gene>
<dbReference type="SUPFAM" id="SSF50494">
    <property type="entry name" value="Trypsin-like serine proteases"/>
    <property type="match status" value="1"/>
</dbReference>
<dbReference type="Proteomes" id="UP000030428">
    <property type="component" value="Unassembled WGS sequence"/>
</dbReference>
<organism evidence="1 2">
    <name type="scientific">Candidatus Thiomargarita nelsonii</name>
    <dbReference type="NCBI Taxonomy" id="1003181"/>
    <lineage>
        <taxon>Bacteria</taxon>
        <taxon>Pseudomonadati</taxon>
        <taxon>Pseudomonadota</taxon>
        <taxon>Gammaproteobacteria</taxon>
        <taxon>Thiotrichales</taxon>
        <taxon>Thiotrichaceae</taxon>
        <taxon>Thiomargarita</taxon>
    </lineage>
</organism>